<accession>A0A9Q1HEA3</accession>
<keyword evidence="8" id="KW-0862">Zinc</keyword>
<feature type="disulfide bond" evidence="9">
    <location>
        <begin position="294"/>
        <end position="359"/>
    </location>
</feature>
<comment type="subcellular location">
    <subcellularLocation>
        <location evidence="1">Secreted</location>
    </subcellularLocation>
</comment>
<protein>
    <submittedName>
        <fullName evidence="12">Metalloproteinase inhibitor 4</fullName>
    </submittedName>
</protein>
<feature type="binding site" evidence="8">
    <location>
        <position position="294"/>
    </location>
    <ligand>
        <name>Zn(2+)</name>
        <dbReference type="ChEBI" id="CHEBI:29105"/>
        <note>ligand shared with metalloproteinase partner</note>
    </ligand>
</feature>
<sequence length="549" mass="63026">MEIFKCILLIAGLVGYAAAQGCAHCFRHHPQQVFCKSDFVIHGRNTSVETNVAVPESTSFSFNLVTVNLFADLKSSLPEGTEFVEFFSPTSICGTYFVSGGDYVIAGSFEKTSENVTYLLHGHCDYAHGWSQLSDKQRKGFETKYKRLCDDDCEIQGVKAETKLLVSNLQGGPSYEGAHTYWTPYRNCYYNPLRTERLGRKDCEDEYGFCKRNANGGCSWQMTTDYVDCFQKREQYVMALEGSPAITDAEQCNILHNRRQRRKCRQKVRQRQAAAQAEVEVPLELNEVVSIEACGQCSTSHPQQHYCISDFAVRVKILQSVLDSTHKMKVIRARVIDNLKLSRNKKGKIIDFYTPSSFCGTVFSTGREYVITGSKETWRDGTKYLLHNSCDFVKEWNDLSPQQQKGFTRKYARYCECKIDSSRSATEIKVEDLSFENTYPSARTYWSPDFCYYNPHKSRQFDDVEDCEEEYSYCAPGRDGECSWQLTPDYEECFKHRDDYVFVASGAFAITDPEQCNVLPRRRRKGCRKKAREYAEQLGEEETEMPPSY</sequence>
<feature type="chain" id="PRO_5040254295" evidence="10">
    <location>
        <begin position="20"/>
        <end position="549"/>
    </location>
</feature>
<dbReference type="GO" id="GO:0031012">
    <property type="term" value="C:extracellular matrix"/>
    <property type="evidence" value="ECO:0007669"/>
    <property type="project" value="TreeGrafter"/>
</dbReference>
<dbReference type="PANTHER" id="PTHR11844:SF33">
    <property type="entry name" value="TISSUE INHIBITOR OF METALLOPROTEINASE"/>
    <property type="match status" value="1"/>
</dbReference>
<dbReference type="CDD" id="cd03577">
    <property type="entry name" value="NTR_TIMP_like"/>
    <property type="match status" value="1"/>
</dbReference>
<dbReference type="Gene3D" id="2.40.50.120">
    <property type="match status" value="2"/>
</dbReference>
<reference evidence="12" key="1">
    <citation type="submission" date="2021-10" db="EMBL/GenBank/DDBJ databases">
        <title>Tropical sea cucumber genome reveals ecological adaptation and Cuvierian tubules defense mechanism.</title>
        <authorList>
            <person name="Chen T."/>
        </authorList>
    </citation>
    <scope>NUCLEOTIDE SEQUENCE</scope>
    <source>
        <strain evidence="12">Nanhai2018</strain>
        <tissue evidence="12">Muscle</tissue>
    </source>
</reference>
<dbReference type="Proteomes" id="UP001152320">
    <property type="component" value="Chromosome 2"/>
</dbReference>
<name>A0A9Q1HEA3_HOLLE</name>
<gene>
    <name evidence="12" type="ORF">HOLleu_05066</name>
</gene>
<dbReference type="InterPro" id="IPR001820">
    <property type="entry name" value="TIMP"/>
</dbReference>
<dbReference type="AlphaFoldDB" id="A0A9Q1HEA3"/>
<dbReference type="GO" id="GO:0008191">
    <property type="term" value="F:metalloendopeptidase inhibitor activity"/>
    <property type="evidence" value="ECO:0007669"/>
    <property type="project" value="InterPro"/>
</dbReference>
<keyword evidence="10" id="KW-0732">Signal</keyword>
<dbReference type="SUPFAM" id="SSF50242">
    <property type="entry name" value="TIMP-like"/>
    <property type="match status" value="2"/>
</dbReference>
<keyword evidence="4" id="KW-0483">Metalloprotease inhibitor</keyword>
<evidence type="ECO:0000256" key="8">
    <source>
        <dbReference type="PIRSR" id="PIRSR601820-1"/>
    </source>
</evidence>
<keyword evidence="6 9" id="KW-1015">Disulfide bond</keyword>
<dbReference type="SMART" id="SM00206">
    <property type="entry name" value="NTR"/>
    <property type="match status" value="1"/>
</dbReference>
<dbReference type="EMBL" id="JAIZAY010000002">
    <property type="protein sequence ID" value="KAJ8046407.1"/>
    <property type="molecule type" value="Genomic_DNA"/>
</dbReference>
<evidence type="ECO:0000256" key="10">
    <source>
        <dbReference type="SAM" id="SignalP"/>
    </source>
</evidence>
<evidence type="ECO:0000259" key="11">
    <source>
        <dbReference type="PROSITE" id="PS50189"/>
    </source>
</evidence>
<evidence type="ECO:0000256" key="2">
    <source>
        <dbReference type="ARBA" id="ARBA00011027"/>
    </source>
</evidence>
<comment type="caution">
    <text evidence="12">The sequence shown here is derived from an EMBL/GenBank/DDBJ whole genome shotgun (WGS) entry which is preliminary data.</text>
</comment>
<dbReference type="GO" id="GO:0046872">
    <property type="term" value="F:metal ion binding"/>
    <property type="evidence" value="ECO:0007669"/>
    <property type="project" value="UniProtKB-KW"/>
</dbReference>
<dbReference type="PROSITE" id="PS51257">
    <property type="entry name" value="PROKAR_LIPOPROTEIN"/>
    <property type="match status" value="1"/>
</dbReference>
<feature type="domain" description="NTR" evidence="11">
    <location>
        <begin position="22"/>
        <end position="149"/>
    </location>
</feature>
<dbReference type="Gene3D" id="3.90.370.10">
    <property type="entry name" value="Tissue inhibitor of metalloproteinase-1. Chain B, domain 1"/>
    <property type="match status" value="2"/>
</dbReference>
<comment type="similarity">
    <text evidence="2">Belongs to the protease inhibitor I35 (TIMP) family.</text>
</comment>
<evidence type="ECO:0000313" key="12">
    <source>
        <dbReference type="EMBL" id="KAJ8046407.1"/>
    </source>
</evidence>
<dbReference type="InterPro" id="IPR001134">
    <property type="entry name" value="Netrin_domain"/>
</dbReference>
<dbReference type="GO" id="GO:0002020">
    <property type="term" value="F:protease binding"/>
    <property type="evidence" value="ECO:0007669"/>
    <property type="project" value="TreeGrafter"/>
</dbReference>
<feature type="disulfide bond" evidence="9">
    <location>
        <begin position="307"/>
        <end position="415"/>
    </location>
</feature>
<organism evidence="12 13">
    <name type="scientific">Holothuria leucospilota</name>
    <name type="common">Black long sea cucumber</name>
    <name type="synonym">Mertensiothuria leucospilota</name>
    <dbReference type="NCBI Taxonomy" id="206669"/>
    <lineage>
        <taxon>Eukaryota</taxon>
        <taxon>Metazoa</taxon>
        <taxon>Echinodermata</taxon>
        <taxon>Eleutherozoa</taxon>
        <taxon>Echinozoa</taxon>
        <taxon>Holothuroidea</taxon>
        <taxon>Aspidochirotacea</taxon>
        <taxon>Aspidochirotida</taxon>
        <taxon>Holothuriidae</taxon>
        <taxon>Holothuria</taxon>
    </lineage>
</organism>
<feature type="disulfide bond" evidence="9">
    <location>
        <begin position="297"/>
        <end position="390"/>
    </location>
</feature>
<evidence type="ECO:0000256" key="6">
    <source>
        <dbReference type="ARBA" id="ARBA00023157"/>
    </source>
</evidence>
<dbReference type="Pfam" id="PF00965">
    <property type="entry name" value="TIMP"/>
    <property type="match status" value="2"/>
</dbReference>
<feature type="signal peptide" evidence="10">
    <location>
        <begin position="1"/>
        <end position="19"/>
    </location>
</feature>
<evidence type="ECO:0000256" key="7">
    <source>
        <dbReference type="ARBA" id="ARBA00023215"/>
    </source>
</evidence>
<feature type="domain" description="NTR" evidence="11">
    <location>
        <begin position="294"/>
        <end position="415"/>
    </location>
</feature>
<evidence type="ECO:0000313" key="13">
    <source>
        <dbReference type="Proteomes" id="UP001152320"/>
    </source>
</evidence>
<dbReference type="InterPro" id="IPR027465">
    <property type="entry name" value="TIMP_C"/>
</dbReference>
<dbReference type="GO" id="GO:0005615">
    <property type="term" value="C:extracellular space"/>
    <property type="evidence" value="ECO:0007669"/>
    <property type="project" value="TreeGrafter"/>
</dbReference>
<evidence type="ECO:0000256" key="5">
    <source>
        <dbReference type="ARBA" id="ARBA00022690"/>
    </source>
</evidence>
<dbReference type="PROSITE" id="PS50189">
    <property type="entry name" value="NTR"/>
    <property type="match status" value="2"/>
</dbReference>
<dbReference type="InterPro" id="IPR008993">
    <property type="entry name" value="TIMP-like_OB-fold"/>
</dbReference>
<keyword evidence="13" id="KW-1185">Reference proteome</keyword>
<evidence type="ECO:0000256" key="1">
    <source>
        <dbReference type="ARBA" id="ARBA00004613"/>
    </source>
</evidence>
<proteinExistence type="inferred from homology"/>
<evidence type="ECO:0000256" key="4">
    <source>
        <dbReference type="ARBA" id="ARBA00022608"/>
    </source>
</evidence>
<dbReference type="GO" id="GO:0051045">
    <property type="term" value="P:negative regulation of membrane protein ectodomain proteolysis"/>
    <property type="evidence" value="ECO:0007669"/>
    <property type="project" value="TreeGrafter"/>
</dbReference>
<evidence type="ECO:0000256" key="3">
    <source>
        <dbReference type="ARBA" id="ARBA00022525"/>
    </source>
</evidence>
<keyword evidence="5" id="KW-0646">Protease inhibitor</keyword>
<feature type="disulfide bond" evidence="9">
    <location>
        <begin position="451"/>
        <end position="474"/>
    </location>
</feature>
<keyword evidence="8" id="KW-0479">Metal-binding</keyword>
<feature type="disulfide bond" evidence="9">
    <location>
        <begin position="417"/>
        <end position="482"/>
    </location>
</feature>
<keyword evidence="3" id="KW-0964">Secreted</keyword>
<dbReference type="OrthoDB" id="6041373at2759"/>
<evidence type="ECO:0000256" key="9">
    <source>
        <dbReference type="PIRSR" id="PIRSR601820-3"/>
    </source>
</evidence>
<dbReference type="PANTHER" id="PTHR11844">
    <property type="entry name" value="METALLOPROTEASE INHIBITOR"/>
    <property type="match status" value="1"/>
</dbReference>
<keyword evidence="7" id="KW-0481">Metalloenzyme inhibitor</keyword>